<dbReference type="PANTHER" id="PTHR34548:SF2">
    <property type="entry name" value="PROTEIN TIC 21, CHLOROPLASTIC"/>
    <property type="match status" value="1"/>
</dbReference>
<organism evidence="4 5">
    <name type="scientific">Monoraphidium neglectum</name>
    <dbReference type="NCBI Taxonomy" id="145388"/>
    <lineage>
        <taxon>Eukaryota</taxon>
        <taxon>Viridiplantae</taxon>
        <taxon>Chlorophyta</taxon>
        <taxon>core chlorophytes</taxon>
        <taxon>Chlorophyceae</taxon>
        <taxon>CS clade</taxon>
        <taxon>Sphaeropleales</taxon>
        <taxon>Selenastraceae</taxon>
        <taxon>Monoraphidium</taxon>
    </lineage>
</organism>
<feature type="compositionally biased region" description="Basic and acidic residues" evidence="1">
    <location>
        <begin position="560"/>
        <end position="569"/>
    </location>
</feature>
<evidence type="ECO:0000313" key="4">
    <source>
        <dbReference type="EMBL" id="KIZ07004.1"/>
    </source>
</evidence>
<keyword evidence="2" id="KW-0812">Transmembrane</keyword>
<dbReference type="GeneID" id="25727067"/>
<dbReference type="KEGG" id="mng:MNEG_0949"/>
<feature type="compositionally biased region" description="Gly residues" evidence="1">
    <location>
        <begin position="589"/>
        <end position="599"/>
    </location>
</feature>
<dbReference type="InterPro" id="IPR022051">
    <property type="entry name" value="DUF3611"/>
</dbReference>
<accession>A0A0D2LKS9</accession>
<dbReference type="SUPFAM" id="SSF103473">
    <property type="entry name" value="MFS general substrate transporter"/>
    <property type="match status" value="1"/>
</dbReference>
<feature type="transmembrane region" description="Helical" evidence="2">
    <location>
        <begin position="419"/>
        <end position="439"/>
    </location>
</feature>
<feature type="transmembrane region" description="Helical" evidence="2">
    <location>
        <begin position="140"/>
        <end position="160"/>
    </location>
</feature>
<name>A0A0D2LKS9_9CHLO</name>
<feature type="signal peptide" evidence="3">
    <location>
        <begin position="1"/>
        <end position="21"/>
    </location>
</feature>
<dbReference type="InterPro" id="IPR036259">
    <property type="entry name" value="MFS_trans_sf"/>
</dbReference>
<feature type="transmembrane region" description="Helical" evidence="2">
    <location>
        <begin position="471"/>
        <end position="494"/>
    </location>
</feature>
<feature type="compositionally biased region" description="Low complexity" evidence="1">
    <location>
        <begin position="325"/>
        <end position="334"/>
    </location>
</feature>
<dbReference type="Proteomes" id="UP000054498">
    <property type="component" value="Unassembled WGS sequence"/>
</dbReference>
<feature type="transmembrane region" description="Helical" evidence="2">
    <location>
        <begin position="172"/>
        <end position="193"/>
    </location>
</feature>
<protein>
    <submittedName>
        <fullName evidence="4">Uncharacterized protein</fullName>
    </submittedName>
</protein>
<feature type="chain" id="PRO_5002263934" evidence="3">
    <location>
        <begin position="22"/>
        <end position="599"/>
    </location>
</feature>
<feature type="transmembrane region" description="Helical" evidence="2">
    <location>
        <begin position="66"/>
        <end position="87"/>
    </location>
</feature>
<sequence length="599" mass="62329">MAVCGTFVFVALLVFMEETQHHFILQRIESKDGPNAVLAIRELHMIQQPKFHAPWTPLKYLVEPAIFPHVLVTFLLYSTMLSGLIILPDSLASPPYKLPEALIGVANLPLGLGCFLIGPFSGRWADSAARRWSASHTGRMLPGLLSAAVFFPLSALAYAWTLQMHTHLAGPLVSAFFMGASICAVFPGVMSYISIVKQHAAAAAGGAVQAVTFICGGLFIQITPIAMGAMGLGPWVSLLVAMCFVSAMTSFGLAIRSLRAGDKQQLPVMRAGVDSCDGGHMVEAAVVPRGSGSFKGASEPAAAGKAADACASTTRPPSPGGSGYGPTSPGGAYQQPPPQQPAYGYAQPAAYAPSSFGDSSAGGGGLSEAARASLQRAAGALRRLGWLAFWVQLSLSVVSGVILLFSVGFTAQSGPKASLYLTLVGILAGFLATFWAYGYRRTADKMQRFLDGEDVPRIKKQAVMEELTRGVVINIVGMASTLLGISTLVGLLVAKTLSNASVSPFAAVGAGGYNPVLALDVFLVQAATNTLLGHFLGLVCSLWLLNVIGEGRGLKFQRHQNTEESKGEGQEGPGGTGAPPAGAYPYVPGGAGGGGGRRY</sequence>
<gene>
    <name evidence="4" type="ORF">MNEG_0949</name>
</gene>
<dbReference type="RefSeq" id="XP_013906023.1">
    <property type="nucleotide sequence ID" value="XM_014050569.1"/>
</dbReference>
<feature type="transmembrane region" description="Helical" evidence="2">
    <location>
        <begin position="232"/>
        <end position="255"/>
    </location>
</feature>
<keyword evidence="2" id="KW-0472">Membrane</keyword>
<dbReference type="PANTHER" id="PTHR34548">
    <property type="entry name" value="PROTEIN TIC 21, CHLOROPLASTIC"/>
    <property type="match status" value="1"/>
</dbReference>
<feature type="transmembrane region" description="Helical" evidence="2">
    <location>
        <begin position="384"/>
        <end position="407"/>
    </location>
</feature>
<feature type="region of interest" description="Disordered" evidence="1">
    <location>
        <begin position="558"/>
        <end position="599"/>
    </location>
</feature>
<dbReference type="Gene3D" id="1.20.1250.20">
    <property type="entry name" value="MFS general substrate transporter like domains"/>
    <property type="match status" value="1"/>
</dbReference>
<feature type="region of interest" description="Disordered" evidence="1">
    <location>
        <begin position="306"/>
        <end position="339"/>
    </location>
</feature>
<evidence type="ECO:0000256" key="3">
    <source>
        <dbReference type="SAM" id="SignalP"/>
    </source>
</evidence>
<dbReference type="AlphaFoldDB" id="A0A0D2LKS9"/>
<reference evidence="4 5" key="1">
    <citation type="journal article" date="2013" name="BMC Genomics">
        <title>Reconstruction of the lipid metabolism for the microalga Monoraphidium neglectum from its genome sequence reveals characteristics suitable for biofuel production.</title>
        <authorList>
            <person name="Bogen C."/>
            <person name="Al-Dilaimi A."/>
            <person name="Albersmeier A."/>
            <person name="Wichmann J."/>
            <person name="Grundmann M."/>
            <person name="Rupp O."/>
            <person name="Lauersen K.J."/>
            <person name="Blifernez-Klassen O."/>
            <person name="Kalinowski J."/>
            <person name="Goesmann A."/>
            <person name="Mussgnug J.H."/>
            <person name="Kruse O."/>
        </authorList>
    </citation>
    <scope>NUCLEOTIDE SEQUENCE [LARGE SCALE GENOMIC DNA]</scope>
    <source>
        <strain evidence="4 5">SAG 48.87</strain>
    </source>
</reference>
<evidence type="ECO:0000256" key="1">
    <source>
        <dbReference type="SAM" id="MobiDB-lite"/>
    </source>
</evidence>
<keyword evidence="2" id="KW-1133">Transmembrane helix</keyword>
<proteinExistence type="predicted"/>
<keyword evidence="5" id="KW-1185">Reference proteome</keyword>
<dbReference type="STRING" id="145388.A0A0D2LKS9"/>
<feature type="transmembrane region" description="Helical" evidence="2">
    <location>
        <begin position="531"/>
        <end position="549"/>
    </location>
</feature>
<dbReference type="Pfam" id="PF12263">
    <property type="entry name" value="DUF3611"/>
    <property type="match status" value="1"/>
</dbReference>
<keyword evidence="3" id="KW-0732">Signal</keyword>
<dbReference type="OrthoDB" id="2441642at2759"/>
<evidence type="ECO:0000313" key="5">
    <source>
        <dbReference type="Proteomes" id="UP000054498"/>
    </source>
</evidence>
<dbReference type="EMBL" id="KK100306">
    <property type="protein sequence ID" value="KIZ07004.1"/>
    <property type="molecule type" value="Genomic_DNA"/>
</dbReference>
<evidence type="ECO:0000256" key="2">
    <source>
        <dbReference type="SAM" id="Phobius"/>
    </source>
</evidence>
<feature type="transmembrane region" description="Helical" evidence="2">
    <location>
        <begin position="200"/>
        <end position="220"/>
    </location>
</feature>
<feature type="compositionally biased region" description="Low complexity" evidence="1">
    <location>
        <begin position="578"/>
        <end position="588"/>
    </location>
</feature>
<feature type="compositionally biased region" description="Low complexity" evidence="1">
    <location>
        <begin position="306"/>
        <end position="315"/>
    </location>
</feature>